<sequence>MAMIMTRLQRFVRSRQLHTIISQETIKPSSPTPPHLKTHNLSIIDQLAPNVNMPLIFFYKNYTRGDINILKKSLSQTLTSYYPFAGRCLAPSVPQIDCNDQGVEFFEASSDSRLSDVIHRRELDETIDELIPNYTLSNNNPNLVEVQLNHFSCGGAAVVVSISHKAGDGYTMGKFINHWATVARGGSPKAPTFLSSKSNTKVPEFDFKGTDKVKYATRRFMFPNSKLNELKNKINASVNPTRVEALSSLIFKCAVGAATTLSGSIAPSNMYHVVDMRKKIVGKNLPEIAAGNICTIAVAKMADSGGEIKLNEVVDRLRKDITEIKEVRDVEEVGEVFLTKLSTLGGDRSRTYNFSSLCRFPFYEVDFGWGKPVQFIHKNGVLDGNIIHLIDTPSGEGIEAIVQLEEEEMVIFQKDKEILEFSQDL</sequence>
<organism evidence="4 5">
    <name type="scientific">Deinandra increscens subsp. villosa</name>
    <dbReference type="NCBI Taxonomy" id="3103831"/>
    <lineage>
        <taxon>Eukaryota</taxon>
        <taxon>Viridiplantae</taxon>
        <taxon>Streptophyta</taxon>
        <taxon>Embryophyta</taxon>
        <taxon>Tracheophyta</taxon>
        <taxon>Spermatophyta</taxon>
        <taxon>Magnoliopsida</taxon>
        <taxon>eudicotyledons</taxon>
        <taxon>Gunneridae</taxon>
        <taxon>Pentapetalae</taxon>
        <taxon>asterids</taxon>
        <taxon>campanulids</taxon>
        <taxon>Asterales</taxon>
        <taxon>Asteraceae</taxon>
        <taxon>Asteroideae</taxon>
        <taxon>Heliantheae alliance</taxon>
        <taxon>Madieae</taxon>
        <taxon>Madiinae</taxon>
        <taxon>Deinandra</taxon>
    </lineage>
</organism>
<dbReference type="PANTHER" id="PTHR31623:SF92">
    <property type="entry name" value="VINORINE SYNTHASE"/>
    <property type="match status" value="1"/>
</dbReference>
<name>A0AAP0C8S8_9ASTR</name>
<dbReference type="InterPro" id="IPR023213">
    <property type="entry name" value="CAT-like_dom_sf"/>
</dbReference>
<accession>A0AAP0C8S8</accession>
<evidence type="ECO:0000256" key="2">
    <source>
        <dbReference type="ARBA" id="ARBA00022679"/>
    </source>
</evidence>
<reference evidence="4 5" key="1">
    <citation type="submission" date="2024-04" db="EMBL/GenBank/DDBJ databases">
        <title>The reference genome of an endangered Asteraceae, Deinandra increscens subsp. villosa, native to the Central Coast of California.</title>
        <authorList>
            <person name="Guilliams M."/>
            <person name="Hasenstab-Lehman K."/>
            <person name="Meyer R."/>
            <person name="Mcevoy S."/>
        </authorList>
    </citation>
    <scope>NUCLEOTIDE SEQUENCE [LARGE SCALE GENOMIC DNA]</scope>
    <source>
        <tissue evidence="4">Leaf</tissue>
    </source>
</reference>
<dbReference type="EMBL" id="JBCNJP010000027">
    <property type="protein sequence ID" value="KAK9052181.1"/>
    <property type="molecule type" value="Genomic_DNA"/>
</dbReference>
<dbReference type="AlphaFoldDB" id="A0AAP0C8S8"/>
<keyword evidence="3" id="KW-0012">Acyltransferase</keyword>
<protein>
    <submittedName>
        <fullName evidence="4">Uncharacterized protein</fullName>
    </submittedName>
</protein>
<keyword evidence="2" id="KW-0808">Transferase</keyword>
<evidence type="ECO:0000313" key="5">
    <source>
        <dbReference type="Proteomes" id="UP001408789"/>
    </source>
</evidence>
<dbReference type="Proteomes" id="UP001408789">
    <property type="component" value="Unassembled WGS sequence"/>
</dbReference>
<dbReference type="Gene3D" id="3.30.559.10">
    <property type="entry name" value="Chloramphenicol acetyltransferase-like domain"/>
    <property type="match status" value="2"/>
</dbReference>
<proteinExistence type="inferred from homology"/>
<dbReference type="Pfam" id="PF02458">
    <property type="entry name" value="Transferase"/>
    <property type="match status" value="1"/>
</dbReference>
<dbReference type="GO" id="GO:0016746">
    <property type="term" value="F:acyltransferase activity"/>
    <property type="evidence" value="ECO:0007669"/>
    <property type="project" value="UniProtKB-KW"/>
</dbReference>
<dbReference type="PANTHER" id="PTHR31623">
    <property type="entry name" value="F21J9.9"/>
    <property type="match status" value="1"/>
</dbReference>
<comment type="similarity">
    <text evidence="1">Belongs to the plant acyltransferase family.</text>
</comment>
<evidence type="ECO:0000313" key="4">
    <source>
        <dbReference type="EMBL" id="KAK9052181.1"/>
    </source>
</evidence>
<evidence type="ECO:0000256" key="3">
    <source>
        <dbReference type="ARBA" id="ARBA00023315"/>
    </source>
</evidence>
<gene>
    <name evidence="4" type="ORF">SSX86_028809</name>
</gene>
<keyword evidence="5" id="KW-1185">Reference proteome</keyword>
<evidence type="ECO:0000256" key="1">
    <source>
        <dbReference type="ARBA" id="ARBA00009861"/>
    </source>
</evidence>
<comment type="caution">
    <text evidence="4">The sequence shown here is derived from an EMBL/GenBank/DDBJ whole genome shotgun (WGS) entry which is preliminary data.</text>
</comment>